<keyword evidence="1" id="KW-0472">Membrane</keyword>
<feature type="transmembrane region" description="Helical" evidence="1">
    <location>
        <begin position="118"/>
        <end position="137"/>
    </location>
</feature>
<dbReference type="Proteomes" id="UP000606786">
    <property type="component" value="Unassembled WGS sequence"/>
</dbReference>
<evidence type="ECO:0000256" key="1">
    <source>
        <dbReference type="SAM" id="Phobius"/>
    </source>
</evidence>
<evidence type="ECO:0000313" key="3">
    <source>
        <dbReference type="Proteomes" id="UP000606786"/>
    </source>
</evidence>
<reference evidence="2" key="1">
    <citation type="submission" date="2020-11" db="EMBL/GenBank/DDBJ databases">
        <authorList>
            <person name="Whitehead M."/>
        </authorList>
    </citation>
    <scope>NUCLEOTIDE SEQUENCE</scope>
    <source>
        <strain evidence="2">EGII</strain>
    </source>
</reference>
<organism evidence="2 3">
    <name type="scientific">Ceratitis capitata</name>
    <name type="common">Mediterranean fruit fly</name>
    <name type="synonym">Tephritis capitata</name>
    <dbReference type="NCBI Taxonomy" id="7213"/>
    <lineage>
        <taxon>Eukaryota</taxon>
        <taxon>Metazoa</taxon>
        <taxon>Ecdysozoa</taxon>
        <taxon>Arthropoda</taxon>
        <taxon>Hexapoda</taxon>
        <taxon>Insecta</taxon>
        <taxon>Pterygota</taxon>
        <taxon>Neoptera</taxon>
        <taxon>Endopterygota</taxon>
        <taxon>Diptera</taxon>
        <taxon>Brachycera</taxon>
        <taxon>Muscomorpha</taxon>
        <taxon>Tephritoidea</taxon>
        <taxon>Tephritidae</taxon>
        <taxon>Ceratitis</taxon>
        <taxon>Ceratitis</taxon>
    </lineage>
</organism>
<proteinExistence type="predicted"/>
<feature type="transmembrane region" description="Helical" evidence="1">
    <location>
        <begin position="76"/>
        <end position="98"/>
    </location>
</feature>
<gene>
    <name evidence="2" type="ORF">CCAP1982_LOCUS2605</name>
</gene>
<keyword evidence="1" id="KW-0812">Transmembrane</keyword>
<name>A0A811U625_CERCA</name>
<protein>
    <submittedName>
        <fullName evidence="2">(Mediterranean fruit fly) hypothetical protein</fullName>
    </submittedName>
</protein>
<accession>A0A811U625</accession>
<dbReference type="AlphaFoldDB" id="A0A811U625"/>
<evidence type="ECO:0000313" key="2">
    <source>
        <dbReference type="EMBL" id="CAD6993808.1"/>
    </source>
</evidence>
<keyword evidence="1" id="KW-1133">Transmembrane helix</keyword>
<sequence>MTKIPKFIYMSKCLFVYMFMVLPINFKTIPVAKCQHTYVHTHLVKRVDKAVKRSWQLDDRSAAAGRKAVTKSVPSIFVYLFVHLFPFRPAHLVFHFMLNARLRDFMPLFIDYLALPELALRLLLLLYALDRVVLAVGRQ</sequence>
<keyword evidence="3" id="KW-1185">Reference proteome</keyword>
<comment type="caution">
    <text evidence="2">The sequence shown here is derived from an EMBL/GenBank/DDBJ whole genome shotgun (WGS) entry which is preliminary data.</text>
</comment>
<dbReference type="EMBL" id="CAJHJT010000001">
    <property type="protein sequence ID" value="CAD6993808.1"/>
    <property type="molecule type" value="Genomic_DNA"/>
</dbReference>